<keyword evidence="1" id="KW-0472">Membrane</keyword>
<feature type="transmembrane region" description="Helical" evidence="1">
    <location>
        <begin position="465"/>
        <end position="486"/>
    </location>
</feature>
<evidence type="ECO:0008006" key="4">
    <source>
        <dbReference type="Google" id="ProtNLM"/>
    </source>
</evidence>
<dbReference type="Proteomes" id="UP000034275">
    <property type="component" value="Unassembled WGS sequence"/>
</dbReference>
<evidence type="ECO:0000256" key="1">
    <source>
        <dbReference type="SAM" id="Phobius"/>
    </source>
</evidence>
<feature type="transmembrane region" description="Helical" evidence="1">
    <location>
        <begin position="257"/>
        <end position="280"/>
    </location>
</feature>
<feature type="transmembrane region" description="Helical" evidence="1">
    <location>
        <begin position="742"/>
        <end position="766"/>
    </location>
</feature>
<feature type="transmembrane region" description="Helical" evidence="1">
    <location>
        <begin position="491"/>
        <end position="509"/>
    </location>
</feature>
<feature type="transmembrane region" description="Helical" evidence="1">
    <location>
        <begin position="364"/>
        <end position="382"/>
    </location>
</feature>
<gene>
    <name evidence="2" type="ORF">UU39_C0036G0004</name>
</gene>
<name>A0A0G0XP01_9BACT</name>
<feature type="transmembrane region" description="Helical" evidence="1">
    <location>
        <begin position="215"/>
        <end position="245"/>
    </location>
</feature>
<feature type="transmembrane region" description="Helical" evidence="1">
    <location>
        <begin position="433"/>
        <end position="453"/>
    </location>
</feature>
<feature type="transmembrane region" description="Helical" evidence="1">
    <location>
        <begin position="336"/>
        <end position="355"/>
    </location>
</feature>
<dbReference type="AlphaFoldDB" id="A0A0G0XP01"/>
<reference evidence="2 3" key="1">
    <citation type="journal article" date="2015" name="Nature">
        <title>rRNA introns, odd ribosomes, and small enigmatic genomes across a large radiation of phyla.</title>
        <authorList>
            <person name="Brown C.T."/>
            <person name="Hug L.A."/>
            <person name="Thomas B.C."/>
            <person name="Sharon I."/>
            <person name="Castelle C.J."/>
            <person name="Singh A."/>
            <person name="Wilkins M.J."/>
            <person name="Williams K.H."/>
            <person name="Banfield J.F."/>
        </authorList>
    </citation>
    <scope>NUCLEOTIDE SEQUENCE [LARGE SCALE GENOMIC DNA]</scope>
</reference>
<keyword evidence="1" id="KW-0812">Transmembrane</keyword>
<comment type="caution">
    <text evidence="2">The sequence shown here is derived from an EMBL/GenBank/DDBJ whole genome shotgun (WGS) entry which is preliminary data.</text>
</comment>
<feature type="transmembrane region" description="Helical" evidence="1">
    <location>
        <begin position="402"/>
        <end position="421"/>
    </location>
</feature>
<sequence length="782" mass="89792">MSRSLNKLYNDFVTKKIRHNEWFYIFLLIGVTLVFYWKVILKGFIPFPGDLLVGAYFPWLDYKWGWVVGVPIKNPLLSDVFSQFFIWKSLIAESFKALQWPLWNPYMYSGYPLLANFHSGALNPFNSLMAIFGDIPGWKLMIISQSVGAVLAMYLFLKSLRLSSQASGLGALVYTFSSFAITWSQFVTLGFAMIWLPLILLCINKYFEKKNNLYLLLFVPLIFLLMSSGHFQAFIFSILLINAYFVFKLFGTNKKEFIVTLLKFLAIEVLSAGVMCIQLLPTYQQMNASIRFNETYIVEYNYGLLPIKHIATLLSPNFFGSPVTGNYWGFFNYHETTIYIGVIGLFALAWAIINFKQLSGISRFFLFSCLVALVLIFANPISEWIYKMQIPLISTSAAGRMVFIYIFSGAVLVSTWADFILKINFYVFLKKHWPIIALAGIQLIATYIFKIWFSTDLGVQHLKISIRNMIPSLGLVLGIIAIFYIFSKKKVLLPLLCLLTIADLFYFGWKYTSVVPTSYVYPQTEVLTYLKNNIEFGRIESEKNFILPANTWVYYRLPGISGYDPLALKDYVSFYQTNINNQGTSSLSRYSTLASNYNADLFGKLSVKYLLALKYSDKMEIIKTGNNLYWNIDLEDWNGVYDYGSIVVLQNTKYRDRARLEDSNGNVVGQIKIVKYTPNEVVINYSTPKNARLILVDTLTPDWKAELNSKKVTVNKYMDTFRTIDVSEGMGTVRFYYHPTSFYIGLTISAIASGVWLLILILTIVFRKKNINNKQKASFPNR</sequence>
<proteinExistence type="predicted"/>
<feature type="transmembrane region" description="Helical" evidence="1">
    <location>
        <begin position="21"/>
        <end position="40"/>
    </location>
</feature>
<accession>A0A0G0XP01</accession>
<dbReference type="EMBL" id="LCAL01000036">
    <property type="protein sequence ID" value="KKR89447.1"/>
    <property type="molecule type" value="Genomic_DNA"/>
</dbReference>
<dbReference type="Pfam" id="PF09586">
    <property type="entry name" value="YfhO"/>
    <property type="match status" value="2"/>
</dbReference>
<protein>
    <recommendedName>
        <fullName evidence="4">YfhO family protein</fullName>
    </recommendedName>
</protein>
<feature type="transmembrane region" description="Helical" evidence="1">
    <location>
        <begin position="169"/>
        <end position="195"/>
    </location>
</feature>
<evidence type="ECO:0000313" key="3">
    <source>
        <dbReference type="Proteomes" id="UP000034275"/>
    </source>
</evidence>
<dbReference type="InterPro" id="IPR018580">
    <property type="entry name" value="Uncharacterised_YfhO"/>
</dbReference>
<evidence type="ECO:0000313" key="2">
    <source>
        <dbReference type="EMBL" id="KKR89447.1"/>
    </source>
</evidence>
<dbReference type="PANTHER" id="PTHR38454:SF1">
    <property type="entry name" value="INTEGRAL MEMBRANE PROTEIN"/>
    <property type="match status" value="1"/>
</dbReference>
<feature type="transmembrane region" description="Helical" evidence="1">
    <location>
        <begin position="138"/>
        <end position="157"/>
    </location>
</feature>
<keyword evidence="1" id="KW-1133">Transmembrane helix</keyword>
<dbReference type="PANTHER" id="PTHR38454">
    <property type="entry name" value="INTEGRAL MEMBRANE PROTEIN-RELATED"/>
    <property type="match status" value="1"/>
</dbReference>
<organism evidence="2 3">
    <name type="scientific">Candidatus Woesebacteria bacterium GW2011_GWD1_41_12</name>
    <dbReference type="NCBI Taxonomy" id="1618593"/>
    <lineage>
        <taxon>Bacteria</taxon>
        <taxon>Candidatus Woeseibacteriota</taxon>
    </lineage>
</organism>